<dbReference type="Proteomes" id="UP000019373">
    <property type="component" value="Unassembled WGS sequence"/>
</dbReference>
<keyword evidence="4" id="KW-0325">Glycoprotein</keyword>
<keyword evidence="6" id="KW-0479">Metal-binding</keyword>
<dbReference type="eggNOG" id="KOG2429">
    <property type="taxonomic scope" value="Eukaryota"/>
</dbReference>
<dbReference type="OrthoDB" id="8118055at2759"/>
<feature type="signal peptide" evidence="8">
    <location>
        <begin position="1"/>
        <end position="47"/>
    </location>
</feature>
<feature type="active site" description="Proton donor" evidence="5">
    <location>
        <position position="495"/>
    </location>
</feature>
<dbReference type="GO" id="GO:0016020">
    <property type="term" value="C:membrane"/>
    <property type="evidence" value="ECO:0007669"/>
    <property type="project" value="InterPro"/>
</dbReference>
<dbReference type="EC" id="3.2.1.-" evidence="7"/>
<evidence type="ECO:0000256" key="6">
    <source>
        <dbReference type="PIRSR" id="PIRSR601382-2"/>
    </source>
</evidence>
<protein>
    <recommendedName>
        <fullName evidence="7">alpha-1,2-Mannosidase</fullName>
        <ecNumber evidence="7">3.2.1.-</ecNumber>
    </recommendedName>
</protein>
<dbReference type="InterPro" id="IPR001382">
    <property type="entry name" value="Glyco_hydro_47"/>
</dbReference>
<dbReference type="InterPro" id="IPR044674">
    <property type="entry name" value="EDEM1/2/3"/>
</dbReference>
<dbReference type="UniPathway" id="UPA00378"/>
<name>U1GDU0_ENDPU</name>
<proteinExistence type="inferred from homology"/>
<dbReference type="InterPro" id="IPR036026">
    <property type="entry name" value="Seven-hairpin_glycosidases"/>
</dbReference>
<keyword evidence="10" id="KW-1185">Reference proteome</keyword>
<feature type="active site" description="Proton donor" evidence="5">
    <location>
        <position position="176"/>
    </location>
</feature>
<evidence type="ECO:0000313" key="9">
    <source>
        <dbReference type="EMBL" id="ERF69886.1"/>
    </source>
</evidence>
<keyword evidence="7" id="KW-0326">Glycosidase</keyword>
<organism evidence="9 10">
    <name type="scientific">Endocarpon pusillum (strain Z07020 / HMAS-L-300199)</name>
    <name type="common">Lichen-forming fungus</name>
    <dbReference type="NCBI Taxonomy" id="1263415"/>
    <lineage>
        <taxon>Eukaryota</taxon>
        <taxon>Fungi</taxon>
        <taxon>Dikarya</taxon>
        <taxon>Ascomycota</taxon>
        <taxon>Pezizomycotina</taxon>
        <taxon>Eurotiomycetes</taxon>
        <taxon>Chaetothyriomycetidae</taxon>
        <taxon>Verrucariales</taxon>
        <taxon>Verrucariaceae</taxon>
        <taxon>Endocarpon</taxon>
    </lineage>
</organism>
<feature type="binding site" evidence="6">
    <location>
        <position position="602"/>
    </location>
    <ligand>
        <name>Ca(2+)</name>
        <dbReference type="ChEBI" id="CHEBI:29108"/>
    </ligand>
</feature>
<evidence type="ECO:0000256" key="3">
    <source>
        <dbReference type="ARBA" id="ARBA00022824"/>
    </source>
</evidence>
<dbReference type="GO" id="GO:0044322">
    <property type="term" value="C:endoplasmic reticulum quality control compartment"/>
    <property type="evidence" value="ECO:0007669"/>
    <property type="project" value="GOC"/>
</dbReference>
<keyword evidence="8" id="KW-0732">Signal</keyword>
<dbReference type="SUPFAM" id="SSF48225">
    <property type="entry name" value="Seven-hairpin glycosidases"/>
    <property type="match status" value="1"/>
</dbReference>
<dbReference type="PRINTS" id="PR00747">
    <property type="entry name" value="GLYHDRLASE47"/>
</dbReference>
<gene>
    <name evidence="9" type="ORF">EPUS_05428</name>
</gene>
<dbReference type="GeneID" id="19240380"/>
<evidence type="ECO:0000256" key="4">
    <source>
        <dbReference type="ARBA" id="ARBA00023180"/>
    </source>
</evidence>
<dbReference type="GO" id="GO:0005509">
    <property type="term" value="F:calcium ion binding"/>
    <property type="evidence" value="ECO:0007669"/>
    <property type="project" value="InterPro"/>
</dbReference>
<sequence length="1066" mass="118066">MVLKWAGEDRKRMRRRAIPQCAHHHPSWVFAWLWILILATCLDVAQCMTQREKTDLKTEAEDLFYHGYNSYMKYAFPEDELRPVSCTPLTRDRANPAHIEVNDVLGNYSLTLVDSLSTLAILASEPSSGRTNRHLEAFQNSVKELVIQYGDGTDGPAGQGLRERGFNLDSKVQVFETVIRGLGGLLSAHLFAVGDLPIRGYNPPRGGAIFARKWDKSSAESHESGIKWPNGMIYDGQLLRLAYDLGNRLIPAFYTSTGIPYPRVNLRDGVPFYEKSPLNFDPGVGQCDAGQKGTPEITETCSAGAGSLVLEMTVLSRLTADDRFEELAKRAFWAIWNRRSAIGLIGTGIDAENGNWVGSYSGIGAGIDSFFEYAFKSYILLSNNVHPEYRVPKHVKDPRELFPALAAEEASPAGFLRVWSEAHSALKRHLYRGKTYHHPHYIQGDLHTGATRAYWIDSLSSFYPGLLTLAGEVDEAIEIQLLTTALWTRFSALPERWNLGTGSIEGGLGWWGGRPEFIESNYYLYQATRDPWYLHVAEMTLRDIKRRCWTRCGWAGIQDVRTGELSDRMESFFLSETAKYLFLLFDESHPLNQLDGPFVFNTEGHPLIIPPNVGARRRLRSTSEGDVLKQQGGFAVCPRAPPSLPFSASVTAARNDVFHAAVLARLHLMPSRGSTDSFIGEYAVDHPSISLQDVRSPSNYTYFPWTLPPELVSHNATSAPLMSRPSFDISFPALPNMGTPVAPLQRVKEGILINHIGGLRLGMVQDVPILVNGASGEAYRINLVNNLALGKDEKVFLPRDTTSGVLNPTDPNFTRLRDVGMLDLVVDLDIPSDETNGTEAADLNDVLPQIPMPVSVKSALSSLMAQLTALIHDDRPSVFSHSSQADLGPDSSRFYIPAITATGLGAAPIPDWNEAPSPTTSNLPRRPLDWTTIYATDQLCDHRIPLSIVKTHQILLVKRGNCAFSTKLANVPAFAPSPTSLQLVVVVSYEPPPEENMPEEEWLIRPLLEEQQMTSGGLVRRNPLPMVMVGGGERTYEALRRAVGIGVKRRYTMEAQGIGIANLIIV</sequence>
<dbReference type="GO" id="GO:1904380">
    <property type="term" value="P:endoplasmic reticulum mannose trimming"/>
    <property type="evidence" value="ECO:0007669"/>
    <property type="project" value="InterPro"/>
</dbReference>
<keyword evidence="6" id="KW-0106">Calcium</keyword>
<dbReference type="GO" id="GO:0036503">
    <property type="term" value="P:ERAD pathway"/>
    <property type="evidence" value="ECO:0007669"/>
    <property type="project" value="UniProtKB-ARBA"/>
</dbReference>
<dbReference type="PANTHER" id="PTHR45679:SF5">
    <property type="entry name" value="ER DEGRADATION-ENHANCING ALPHA-MANNOSIDASE-LIKE PROTEIN 1"/>
    <property type="match status" value="1"/>
</dbReference>
<feature type="active site" evidence="5">
    <location>
        <position position="368"/>
    </location>
</feature>
<feature type="chain" id="PRO_5004611271" description="alpha-1,2-Mannosidase" evidence="8">
    <location>
        <begin position="48"/>
        <end position="1066"/>
    </location>
</feature>
<evidence type="ECO:0000313" key="10">
    <source>
        <dbReference type="Proteomes" id="UP000019373"/>
    </source>
</evidence>
<evidence type="ECO:0000256" key="2">
    <source>
        <dbReference type="ARBA" id="ARBA00007658"/>
    </source>
</evidence>
<comment type="subcellular location">
    <subcellularLocation>
        <location evidence="1">Endoplasmic reticulum</location>
    </subcellularLocation>
</comment>
<dbReference type="Pfam" id="PF01532">
    <property type="entry name" value="Glyco_hydro_47"/>
    <property type="match status" value="1"/>
</dbReference>
<comment type="similarity">
    <text evidence="2 7">Belongs to the glycosyl hydrolase 47 family.</text>
</comment>
<evidence type="ECO:0000256" key="1">
    <source>
        <dbReference type="ARBA" id="ARBA00004240"/>
    </source>
</evidence>
<dbReference type="GO" id="GO:0005975">
    <property type="term" value="P:carbohydrate metabolic process"/>
    <property type="evidence" value="ECO:0007669"/>
    <property type="project" value="InterPro"/>
</dbReference>
<evidence type="ECO:0000256" key="7">
    <source>
        <dbReference type="RuleBase" id="RU361193"/>
    </source>
</evidence>
<dbReference type="InterPro" id="IPR012341">
    <property type="entry name" value="6hp_glycosidase-like_sf"/>
</dbReference>
<dbReference type="Gene3D" id="1.50.10.10">
    <property type="match status" value="1"/>
</dbReference>
<keyword evidence="3" id="KW-0256">Endoplasmic reticulum</keyword>
<evidence type="ECO:0000256" key="5">
    <source>
        <dbReference type="PIRSR" id="PIRSR601382-1"/>
    </source>
</evidence>
<dbReference type="HOGENOM" id="CLU_003818_2_0_1"/>
<dbReference type="PANTHER" id="PTHR45679">
    <property type="entry name" value="ER DEGRADATION-ENHANCING ALPHA-MANNOSIDASE-LIKE PROTEIN 2"/>
    <property type="match status" value="1"/>
</dbReference>
<evidence type="ECO:0000256" key="8">
    <source>
        <dbReference type="SAM" id="SignalP"/>
    </source>
</evidence>
<dbReference type="GO" id="GO:0004571">
    <property type="term" value="F:mannosyl-oligosaccharide 1,2-alpha-mannosidase activity"/>
    <property type="evidence" value="ECO:0007669"/>
    <property type="project" value="InterPro"/>
</dbReference>
<keyword evidence="7" id="KW-0378">Hydrolase</keyword>
<feature type="active site" evidence="5">
    <location>
        <position position="516"/>
    </location>
</feature>
<dbReference type="AlphaFoldDB" id="U1GDU0"/>
<dbReference type="RefSeq" id="XP_007804489.1">
    <property type="nucleotide sequence ID" value="XM_007806298.1"/>
</dbReference>
<accession>U1GDU0</accession>
<dbReference type="EMBL" id="KE721375">
    <property type="protein sequence ID" value="ERF69886.1"/>
    <property type="molecule type" value="Genomic_DNA"/>
</dbReference>
<dbReference type="OMA" id="CTPLTRD"/>
<reference evidence="10" key="1">
    <citation type="journal article" date="2014" name="BMC Genomics">
        <title>Genome characteristics reveal the impact of lichenization on lichen-forming fungus Endocarpon pusillum Hedwig (Verrucariales, Ascomycota).</title>
        <authorList>
            <person name="Wang Y.-Y."/>
            <person name="Liu B."/>
            <person name="Zhang X.-Y."/>
            <person name="Zhou Q.-M."/>
            <person name="Zhang T."/>
            <person name="Li H."/>
            <person name="Yu Y.-F."/>
            <person name="Zhang X.-L."/>
            <person name="Hao X.-Y."/>
            <person name="Wang M."/>
            <person name="Wang L."/>
            <person name="Wei J.-C."/>
        </authorList>
    </citation>
    <scope>NUCLEOTIDE SEQUENCE [LARGE SCALE GENOMIC DNA]</scope>
    <source>
        <strain evidence="10">Z07020 / HMAS-L-300199</strain>
    </source>
</reference>
<comment type="cofactor">
    <cofactor evidence="6">
        <name>Ca(2+)</name>
        <dbReference type="ChEBI" id="CHEBI:29108"/>
    </cofactor>
</comment>